<protein>
    <submittedName>
        <fullName evidence="1">Uncharacterized protein</fullName>
    </submittedName>
</protein>
<reference evidence="1 2" key="1">
    <citation type="submission" date="2019-07" db="EMBL/GenBank/DDBJ databases">
        <title>Genomes of sea-ice associated Colwellia species.</title>
        <authorList>
            <person name="Bowman J.P."/>
        </authorList>
    </citation>
    <scope>NUCLEOTIDE SEQUENCE [LARGE SCALE GENOMIC DNA]</scope>
    <source>
        <strain evidence="1 2">ACAM 459</strain>
    </source>
</reference>
<dbReference type="RefSeq" id="WP_146788901.1">
    <property type="nucleotide sequence ID" value="NZ_VOLT01000006.1"/>
</dbReference>
<evidence type="ECO:0000313" key="1">
    <source>
        <dbReference type="EMBL" id="TWX67332.1"/>
    </source>
</evidence>
<keyword evidence="2" id="KW-1185">Reference proteome</keyword>
<organism evidence="1 2">
    <name type="scientific">Colwellia demingiae</name>
    <dbReference type="NCBI Taxonomy" id="89401"/>
    <lineage>
        <taxon>Bacteria</taxon>
        <taxon>Pseudomonadati</taxon>
        <taxon>Pseudomonadota</taxon>
        <taxon>Gammaproteobacteria</taxon>
        <taxon>Alteromonadales</taxon>
        <taxon>Colwelliaceae</taxon>
        <taxon>Colwellia</taxon>
    </lineage>
</organism>
<gene>
    <name evidence="1" type="ORF">ESZ36_13640</name>
</gene>
<sequence length="101" mass="11624">MPSIIKKTLTSKNAAQKLVKKHDKLVHSENMAVTSHVQRECDDWIINTLMLDNLDVPFKYKRKKLYQGLQGQRVNLTYYPDTETVAGFSIEVMSVVRIKVS</sequence>
<name>A0A5C6QFC5_9GAMM</name>
<dbReference type="AlphaFoldDB" id="A0A5C6QFC5"/>
<dbReference type="OrthoDB" id="5822620at2"/>
<dbReference type="EMBL" id="VOLT01000006">
    <property type="protein sequence ID" value="TWX67332.1"/>
    <property type="molecule type" value="Genomic_DNA"/>
</dbReference>
<accession>A0A5C6QFC5</accession>
<comment type="caution">
    <text evidence="1">The sequence shown here is derived from an EMBL/GenBank/DDBJ whole genome shotgun (WGS) entry which is preliminary data.</text>
</comment>
<proteinExistence type="predicted"/>
<dbReference type="Proteomes" id="UP000321822">
    <property type="component" value="Unassembled WGS sequence"/>
</dbReference>
<evidence type="ECO:0000313" key="2">
    <source>
        <dbReference type="Proteomes" id="UP000321822"/>
    </source>
</evidence>